<reference evidence="1 2" key="1">
    <citation type="journal article" date="2015" name="Genome Announc.">
        <title>Expanding the biotechnology potential of lactobacilli through comparative genomics of 213 strains and associated genera.</title>
        <authorList>
            <person name="Sun Z."/>
            <person name="Harris H.M."/>
            <person name="McCann A."/>
            <person name="Guo C."/>
            <person name="Argimon S."/>
            <person name="Zhang W."/>
            <person name="Yang X."/>
            <person name="Jeffery I.B."/>
            <person name="Cooney J.C."/>
            <person name="Kagawa T.F."/>
            <person name="Liu W."/>
            <person name="Song Y."/>
            <person name="Salvetti E."/>
            <person name="Wrobel A."/>
            <person name="Rasinkangas P."/>
            <person name="Parkhill J."/>
            <person name="Rea M.C."/>
            <person name="O'Sullivan O."/>
            <person name="Ritari J."/>
            <person name="Douillard F.P."/>
            <person name="Paul Ross R."/>
            <person name="Yang R."/>
            <person name="Briner A.E."/>
            <person name="Felis G.E."/>
            <person name="de Vos W.M."/>
            <person name="Barrangou R."/>
            <person name="Klaenhammer T.R."/>
            <person name="Caufield P.W."/>
            <person name="Cui Y."/>
            <person name="Zhang H."/>
            <person name="O'Toole P.W."/>
        </authorList>
    </citation>
    <scope>NUCLEOTIDE SEQUENCE [LARGE SCALE GENOMIC DNA]</scope>
    <source>
        <strain evidence="1 2">DSM 20183</strain>
    </source>
</reference>
<keyword evidence="2" id="KW-1185">Reference proteome</keyword>
<dbReference type="InterPro" id="IPR035093">
    <property type="entry name" value="RelE/ParE_toxin_dom_sf"/>
</dbReference>
<dbReference type="InterPro" id="IPR007711">
    <property type="entry name" value="HigB-1"/>
</dbReference>
<sequence length="112" mass="12968">MRVDYKNKKVEKQCCSFKDAKKQFPEKVAKKLVKLINFIEAAENLESVINNPVYHFHKLNGNLDGFYAMDIDGRSKAYRLIATFDGYDVEAVFSKSISIVQIKIEEVSKHYE</sequence>
<proteinExistence type="predicted"/>
<dbReference type="Proteomes" id="UP000050929">
    <property type="component" value="Unassembled WGS sequence"/>
</dbReference>
<dbReference type="EMBL" id="AZDG01000007">
    <property type="protein sequence ID" value="KRK64873.1"/>
    <property type="molecule type" value="Genomic_DNA"/>
</dbReference>
<dbReference type="PATRIC" id="fig|1423811.3.peg.1972"/>
<dbReference type="OrthoDB" id="9801026at2"/>
<evidence type="ECO:0008006" key="3">
    <source>
        <dbReference type="Google" id="ProtNLM"/>
    </source>
</evidence>
<evidence type="ECO:0000313" key="1">
    <source>
        <dbReference type="EMBL" id="KRK64873.1"/>
    </source>
</evidence>
<dbReference type="Pfam" id="PF05015">
    <property type="entry name" value="HigB-like_toxin"/>
    <property type="match status" value="1"/>
</dbReference>
<dbReference type="AlphaFoldDB" id="A0A0R1J7R7"/>
<protein>
    <recommendedName>
        <fullName evidence="3">Plasmid maintenance system killer protein</fullName>
    </recommendedName>
</protein>
<accession>A0A0R1J7R7</accession>
<dbReference type="RefSeq" id="WP_057765243.1">
    <property type="nucleotide sequence ID" value="NZ_AZDG01000007.1"/>
</dbReference>
<gene>
    <name evidence="1" type="ORF">FC72_GL001928</name>
</gene>
<dbReference type="Gene3D" id="3.30.2310.20">
    <property type="entry name" value="RelE-like"/>
    <property type="match status" value="1"/>
</dbReference>
<evidence type="ECO:0000313" key="2">
    <source>
        <dbReference type="Proteomes" id="UP000050929"/>
    </source>
</evidence>
<name>A0A0R1J7R7_9LACO</name>
<comment type="caution">
    <text evidence="1">The sequence shown here is derived from an EMBL/GenBank/DDBJ whole genome shotgun (WGS) entry which is preliminary data.</text>
</comment>
<dbReference type="SUPFAM" id="SSF143011">
    <property type="entry name" value="RelE-like"/>
    <property type="match status" value="1"/>
</dbReference>
<organism evidence="1 2">
    <name type="scientific">Companilactobacillus tucceti DSM 20183</name>
    <dbReference type="NCBI Taxonomy" id="1423811"/>
    <lineage>
        <taxon>Bacteria</taxon>
        <taxon>Bacillati</taxon>
        <taxon>Bacillota</taxon>
        <taxon>Bacilli</taxon>
        <taxon>Lactobacillales</taxon>
        <taxon>Lactobacillaceae</taxon>
        <taxon>Companilactobacillus</taxon>
    </lineage>
</organism>